<keyword evidence="8 10" id="KW-0346">Stress response</keyword>
<dbReference type="PIRSF" id="PIRSF001174">
    <property type="entry name" value="Lon_proteas"/>
    <property type="match status" value="1"/>
</dbReference>
<evidence type="ECO:0000256" key="6">
    <source>
        <dbReference type="ARBA" id="ARBA00022825"/>
    </source>
</evidence>
<evidence type="ECO:0000256" key="5">
    <source>
        <dbReference type="ARBA" id="ARBA00022801"/>
    </source>
</evidence>
<dbReference type="Gene3D" id="2.30.130.40">
    <property type="entry name" value="LON domain-like"/>
    <property type="match status" value="1"/>
</dbReference>
<dbReference type="SUPFAM" id="SSF54211">
    <property type="entry name" value="Ribosomal protein S5 domain 2-like"/>
    <property type="match status" value="1"/>
</dbReference>
<dbReference type="SUPFAM" id="SSF52540">
    <property type="entry name" value="P-loop containing nucleoside triphosphate hydrolases"/>
    <property type="match status" value="1"/>
</dbReference>
<keyword evidence="5 10" id="KW-0378">Hydrolase</keyword>
<dbReference type="InterPro" id="IPR008269">
    <property type="entry name" value="Lon_proteolytic"/>
</dbReference>
<evidence type="ECO:0000256" key="3">
    <source>
        <dbReference type="ARBA" id="ARBA00022670"/>
    </source>
</evidence>
<dbReference type="Pfam" id="PF02190">
    <property type="entry name" value="LON_substr_bdg"/>
    <property type="match status" value="1"/>
</dbReference>
<accession>A0A6N4QF72</accession>
<keyword evidence="2 10" id="KW-0963">Cytoplasm</keyword>
<sequence length="857" mass="96082">MEPLEDLSGMEENPIIPLDSILPPELFLIPIKSRPVFPGIITPLIVPSGKFAKAVEESIKGNSFLGLVLLKDEENEKETSENIYQYGVVAKILKKVNLPDGAVNILINTVRRFKIASYTSIDPLISKVSYPEEEPGAPKNTIKAMMRTLLVMTRELAQNNPLFTEEMKLTMLNVNEPGKMADFVCSILNLEKEEYQSVIESNVLKERIEKVLLFLKKEIELVSIQREISDQIQDKIDKQQRQFFLREQLKAIQNELGIKDDKFEKKYEKFLERLKSIGADPEVIEEVTRELDKFSYADPNTGDYNVIRNYLDILESLPWEPAVNREIDLDKAKRTLDRDHYKLEDIKDRILEFLAVKKLKSDEKGTILLLVGPPGVGKTSIAKSIAEAMGRKFFRFSVGGMRDEAEIKGHRRTYIGSMPGKIISALRITKEKDCVILLDEIDKLAVGIQGDPASALLEVLDPEQNKNFRDHYLDLPFDISNVFFIATANTLDSISRILLDRMEIINLSGYITDEKVQIFQKYLWKKVLQKNGVAPYGIEFDKKAVVALIDSYSRESGVRGLEKVTDKLVRKIAMKIVRKEPFPKVVQEKDLETFLGVPKFTDERMVRATVPGTALGLAWTSVGGATLLIEALFVKGKGGILLTGMIGKTMEESSSIALSYIKNFLHKDDLFSDKMIHLHVPDGATPKDGPSAGITMATAILSLAMNTKIKAGYGMTGELTLTGEVLAIGGLREKIVAAKRVGIHKIIYPKDNLQHLEEIPDYVKKGMTFFPVSRYEEVAALMFDEKLLSKADPTFQTRLKTLNETADKETSQKTSVRKNASNRKVAAKKKTVPSSGSRKNPAAKKKAVSKAAAKKKK</sequence>
<dbReference type="GO" id="GO:0034605">
    <property type="term" value="P:cellular response to heat"/>
    <property type="evidence" value="ECO:0007669"/>
    <property type="project" value="UniProtKB-UniRule"/>
</dbReference>
<dbReference type="GO" id="GO:0016887">
    <property type="term" value="F:ATP hydrolysis activity"/>
    <property type="evidence" value="ECO:0007669"/>
    <property type="project" value="UniProtKB-UniRule"/>
</dbReference>
<dbReference type="HAMAP" id="MF_01973">
    <property type="entry name" value="lon_bact"/>
    <property type="match status" value="1"/>
</dbReference>
<dbReference type="PROSITE" id="PS01046">
    <property type="entry name" value="LON_SER"/>
    <property type="match status" value="1"/>
</dbReference>
<evidence type="ECO:0000256" key="9">
    <source>
        <dbReference type="ARBA" id="ARBA00050665"/>
    </source>
</evidence>
<name>A0A6N4QF72_9LEPT</name>
<dbReference type="Proteomes" id="UP000297613">
    <property type="component" value="Unassembled WGS sequence"/>
</dbReference>
<dbReference type="SUPFAM" id="SSF88697">
    <property type="entry name" value="PUA domain-like"/>
    <property type="match status" value="1"/>
</dbReference>
<dbReference type="Gene3D" id="1.10.8.60">
    <property type="match status" value="1"/>
</dbReference>
<keyword evidence="4 10" id="KW-0547">Nucleotide-binding</keyword>
<dbReference type="InterPro" id="IPR003593">
    <property type="entry name" value="AAA+_ATPase"/>
</dbReference>
<dbReference type="InterPro" id="IPR008268">
    <property type="entry name" value="Peptidase_S16_AS"/>
</dbReference>
<dbReference type="GO" id="GO:0004176">
    <property type="term" value="F:ATP-dependent peptidase activity"/>
    <property type="evidence" value="ECO:0007669"/>
    <property type="project" value="UniProtKB-UniRule"/>
</dbReference>
<dbReference type="Pfam" id="PF22667">
    <property type="entry name" value="Lon_lid"/>
    <property type="match status" value="1"/>
</dbReference>
<feature type="binding site" evidence="10 13">
    <location>
        <begin position="372"/>
        <end position="379"/>
    </location>
    <ligand>
        <name>ATP</name>
        <dbReference type="ChEBI" id="CHEBI:30616"/>
    </ligand>
</feature>
<evidence type="ECO:0000259" key="17">
    <source>
        <dbReference type="PROSITE" id="PS51786"/>
    </source>
</evidence>
<evidence type="ECO:0000256" key="1">
    <source>
        <dbReference type="ARBA" id="ARBA00004496"/>
    </source>
</evidence>
<dbReference type="SMART" id="SM00464">
    <property type="entry name" value="LON"/>
    <property type="match status" value="1"/>
</dbReference>
<dbReference type="FunFam" id="3.40.50.300:FF:000021">
    <property type="entry name" value="Lon protease homolog"/>
    <property type="match status" value="1"/>
</dbReference>
<dbReference type="Gene3D" id="3.40.50.300">
    <property type="entry name" value="P-loop containing nucleotide triphosphate hydrolases"/>
    <property type="match status" value="1"/>
</dbReference>
<keyword evidence="6 10" id="KW-0720">Serine protease</keyword>
<feature type="active site" evidence="10 12">
    <location>
        <position position="734"/>
    </location>
</feature>
<dbReference type="NCBIfam" id="TIGR00763">
    <property type="entry name" value="lon"/>
    <property type="match status" value="1"/>
</dbReference>
<dbReference type="InterPro" id="IPR015947">
    <property type="entry name" value="PUA-like_sf"/>
</dbReference>
<evidence type="ECO:0000256" key="2">
    <source>
        <dbReference type="ARBA" id="ARBA00022490"/>
    </source>
</evidence>
<feature type="active site" evidence="10 12">
    <location>
        <position position="691"/>
    </location>
</feature>
<comment type="caution">
    <text evidence="19">The sequence shown here is derived from an EMBL/GenBank/DDBJ whole genome shotgun (WGS) entry which is preliminary data.</text>
</comment>
<dbReference type="Pfam" id="PF05362">
    <property type="entry name" value="Lon_C"/>
    <property type="match status" value="1"/>
</dbReference>
<evidence type="ECO:0000256" key="7">
    <source>
        <dbReference type="ARBA" id="ARBA00022840"/>
    </source>
</evidence>
<evidence type="ECO:0000313" key="20">
    <source>
        <dbReference type="Proteomes" id="UP000297613"/>
    </source>
</evidence>
<organism evidence="19 20">
    <name type="scientific">Leptospira yasudae</name>
    <dbReference type="NCBI Taxonomy" id="2202201"/>
    <lineage>
        <taxon>Bacteria</taxon>
        <taxon>Pseudomonadati</taxon>
        <taxon>Spirochaetota</taxon>
        <taxon>Spirochaetia</taxon>
        <taxon>Leptospirales</taxon>
        <taxon>Leptospiraceae</taxon>
        <taxon>Leptospira</taxon>
    </lineage>
</organism>
<dbReference type="InterPro" id="IPR054594">
    <property type="entry name" value="Lon_lid"/>
</dbReference>
<feature type="region of interest" description="Disordered" evidence="16">
    <location>
        <begin position="806"/>
        <end position="857"/>
    </location>
</feature>
<dbReference type="GO" id="GO:0005524">
    <property type="term" value="F:ATP binding"/>
    <property type="evidence" value="ECO:0007669"/>
    <property type="project" value="UniProtKB-UniRule"/>
</dbReference>
<evidence type="ECO:0000256" key="8">
    <source>
        <dbReference type="ARBA" id="ARBA00023016"/>
    </source>
</evidence>
<dbReference type="Gene3D" id="1.20.5.5270">
    <property type="match status" value="1"/>
</dbReference>
<dbReference type="PANTHER" id="PTHR43718:SF2">
    <property type="entry name" value="LON PROTEASE HOMOLOG, MITOCHONDRIAL"/>
    <property type="match status" value="1"/>
</dbReference>
<comment type="catalytic activity">
    <reaction evidence="9 10 11 14">
        <text>Hydrolysis of proteins in presence of ATP.</text>
        <dbReference type="EC" id="3.4.21.53"/>
    </reaction>
</comment>
<comment type="function">
    <text evidence="10">ATP-dependent serine protease that mediates the selective degradation of mutant and abnormal proteins as well as certain short-lived regulatory proteins. Required for cellular homeostasis and for survival from DNA damage and developmental changes induced by stress. Degrades polypeptides processively to yield small peptide fragments that are 5 to 10 amino acids long. Binds to DNA in a double-stranded, site-specific manner.</text>
</comment>
<dbReference type="EMBL" id="RQGM01000059">
    <property type="protein sequence ID" value="TGL82009.1"/>
    <property type="molecule type" value="Genomic_DNA"/>
</dbReference>
<dbReference type="InterPro" id="IPR027543">
    <property type="entry name" value="Lon_bac"/>
</dbReference>
<comment type="subunit">
    <text evidence="10 11">Homohexamer. Organized in a ring with a central cavity.</text>
</comment>
<feature type="domain" description="Lon proteolytic" evidence="17">
    <location>
        <begin position="608"/>
        <end position="785"/>
    </location>
</feature>
<dbReference type="InterPro" id="IPR020568">
    <property type="entry name" value="Ribosomal_Su5_D2-typ_SF"/>
</dbReference>
<dbReference type="CDD" id="cd19500">
    <property type="entry name" value="RecA-like_Lon"/>
    <property type="match status" value="1"/>
</dbReference>
<evidence type="ECO:0000256" key="11">
    <source>
        <dbReference type="PIRNR" id="PIRNR001174"/>
    </source>
</evidence>
<evidence type="ECO:0000256" key="10">
    <source>
        <dbReference type="HAMAP-Rule" id="MF_01973"/>
    </source>
</evidence>
<evidence type="ECO:0000256" key="13">
    <source>
        <dbReference type="PIRSR" id="PIRSR001174-2"/>
    </source>
</evidence>
<dbReference type="GO" id="GO:0005737">
    <property type="term" value="C:cytoplasm"/>
    <property type="evidence" value="ECO:0007669"/>
    <property type="project" value="UniProtKB-SubCell"/>
</dbReference>
<dbReference type="PANTHER" id="PTHR43718">
    <property type="entry name" value="LON PROTEASE"/>
    <property type="match status" value="1"/>
</dbReference>
<dbReference type="PROSITE" id="PS51786">
    <property type="entry name" value="LON_PROTEOLYTIC"/>
    <property type="match status" value="1"/>
</dbReference>
<reference evidence="19 20" key="1">
    <citation type="journal article" date="2019" name="PLoS Negl. Trop. Dis.">
        <title>Revisiting the worldwide diversity of Leptospira species in the environment.</title>
        <authorList>
            <person name="Vincent A.T."/>
            <person name="Schiettekatte O."/>
            <person name="Bourhy P."/>
            <person name="Veyrier F.J."/>
            <person name="Picardeau M."/>
        </authorList>
    </citation>
    <scope>NUCLEOTIDE SEQUENCE [LARGE SCALE GENOMIC DNA]</scope>
    <source>
        <strain evidence="19 20">201702445</strain>
    </source>
</reference>
<dbReference type="SMART" id="SM00382">
    <property type="entry name" value="AAA"/>
    <property type="match status" value="1"/>
</dbReference>
<evidence type="ECO:0000256" key="15">
    <source>
        <dbReference type="RuleBase" id="RU000591"/>
    </source>
</evidence>
<dbReference type="PRINTS" id="PR00830">
    <property type="entry name" value="ENDOLAPTASE"/>
</dbReference>
<proteinExistence type="evidence at transcript level"/>
<evidence type="ECO:0000259" key="18">
    <source>
        <dbReference type="PROSITE" id="PS51787"/>
    </source>
</evidence>
<dbReference type="InterPro" id="IPR004815">
    <property type="entry name" value="Lon_bac/euk-typ"/>
</dbReference>
<dbReference type="InterPro" id="IPR003111">
    <property type="entry name" value="Lon_prtase_N"/>
</dbReference>
<dbReference type="GO" id="GO:0004252">
    <property type="term" value="F:serine-type endopeptidase activity"/>
    <property type="evidence" value="ECO:0007669"/>
    <property type="project" value="UniProtKB-UniRule"/>
</dbReference>
<keyword evidence="7 10" id="KW-0067">ATP-binding</keyword>
<protein>
    <recommendedName>
        <fullName evidence="10 11">Lon protease</fullName>
        <ecNumber evidence="10 11">3.4.21.53</ecNumber>
    </recommendedName>
    <alternativeName>
        <fullName evidence="10">ATP-dependent protease La</fullName>
    </alternativeName>
</protein>
<gene>
    <name evidence="10 19" type="primary">lon</name>
    <name evidence="19" type="ORF">EHQ83_14355</name>
</gene>
<feature type="compositionally biased region" description="Basic residues" evidence="16">
    <location>
        <begin position="841"/>
        <end position="857"/>
    </location>
</feature>
<dbReference type="Gene3D" id="1.20.58.1480">
    <property type="match status" value="1"/>
</dbReference>
<dbReference type="GO" id="GO:0043565">
    <property type="term" value="F:sequence-specific DNA binding"/>
    <property type="evidence" value="ECO:0007669"/>
    <property type="project" value="UniProtKB-UniRule"/>
</dbReference>
<dbReference type="InterPro" id="IPR046336">
    <property type="entry name" value="Lon_prtase_N_sf"/>
</dbReference>
<evidence type="ECO:0000256" key="12">
    <source>
        <dbReference type="PIRSR" id="PIRSR001174-1"/>
    </source>
</evidence>
<dbReference type="InterPro" id="IPR014721">
    <property type="entry name" value="Ribsml_uS5_D2-typ_fold_subgr"/>
</dbReference>
<comment type="subcellular location">
    <subcellularLocation>
        <location evidence="1 10 11">Cytoplasm</location>
    </subcellularLocation>
</comment>
<evidence type="ECO:0000256" key="14">
    <source>
        <dbReference type="PROSITE-ProRule" id="PRU01122"/>
    </source>
</evidence>
<evidence type="ECO:0000256" key="16">
    <source>
        <dbReference type="SAM" id="MobiDB-lite"/>
    </source>
</evidence>
<feature type="domain" description="Lon N-terminal" evidence="18">
    <location>
        <begin position="26"/>
        <end position="219"/>
    </location>
</feature>
<keyword evidence="3 10" id="KW-0645">Protease</keyword>
<dbReference type="PROSITE" id="PS51787">
    <property type="entry name" value="LON_N"/>
    <property type="match status" value="1"/>
</dbReference>
<dbReference type="InterPro" id="IPR003959">
    <property type="entry name" value="ATPase_AAA_core"/>
</dbReference>
<evidence type="ECO:0000256" key="4">
    <source>
        <dbReference type="ARBA" id="ARBA00022741"/>
    </source>
</evidence>
<dbReference type="GO" id="GO:0006515">
    <property type="term" value="P:protein quality control for misfolded or incompletely synthesized proteins"/>
    <property type="evidence" value="ECO:0007669"/>
    <property type="project" value="UniProtKB-UniRule"/>
</dbReference>
<dbReference type="AlphaFoldDB" id="A0A6N4QF72"/>
<evidence type="ECO:0000313" key="19">
    <source>
        <dbReference type="EMBL" id="TGL82009.1"/>
    </source>
</evidence>
<dbReference type="EC" id="3.4.21.53" evidence="10 11"/>
<dbReference type="InterPro" id="IPR027417">
    <property type="entry name" value="P-loop_NTPase"/>
</dbReference>
<comment type="induction">
    <text evidence="10">By heat shock.</text>
</comment>
<comment type="similarity">
    <text evidence="10 11 14 15">Belongs to the peptidase S16 family.</text>
</comment>
<dbReference type="Pfam" id="PF00004">
    <property type="entry name" value="AAA"/>
    <property type="match status" value="1"/>
</dbReference>
<dbReference type="InterPro" id="IPR027065">
    <property type="entry name" value="Lon_Prtase"/>
</dbReference>
<dbReference type="Gene3D" id="3.30.230.10">
    <property type="match status" value="1"/>
</dbReference>